<feature type="domain" description="DOMON" evidence="2">
    <location>
        <begin position="151"/>
        <end position="264"/>
    </location>
</feature>
<dbReference type="CDD" id="cd09631">
    <property type="entry name" value="DOMON_DOH"/>
    <property type="match status" value="1"/>
</dbReference>
<name>A0A8S1MYW7_9CILI</name>
<dbReference type="GO" id="GO:0005615">
    <property type="term" value="C:extracellular space"/>
    <property type="evidence" value="ECO:0007669"/>
    <property type="project" value="TreeGrafter"/>
</dbReference>
<reference evidence="3" key="1">
    <citation type="submission" date="2021-01" db="EMBL/GenBank/DDBJ databases">
        <authorList>
            <consortium name="Genoscope - CEA"/>
            <person name="William W."/>
        </authorList>
    </citation>
    <scope>NUCLEOTIDE SEQUENCE</scope>
</reference>
<feature type="chain" id="PRO_5035754253" description="DOMON domain-containing protein" evidence="1">
    <location>
        <begin position="21"/>
        <end position="310"/>
    </location>
</feature>
<accession>A0A8S1MYW7</accession>
<evidence type="ECO:0000313" key="4">
    <source>
        <dbReference type="Proteomes" id="UP000692954"/>
    </source>
</evidence>
<proteinExistence type="predicted"/>
<comment type="caution">
    <text evidence="3">The sequence shown here is derived from an EMBL/GenBank/DDBJ whole genome shotgun (WGS) entry which is preliminary data.</text>
</comment>
<feature type="signal peptide" evidence="1">
    <location>
        <begin position="1"/>
        <end position="20"/>
    </location>
</feature>
<evidence type="ECO:0000259" key="2">
    <source>
        <dbReference type="PROSITE" id="PS50836"/>
    </source>
</evidence>
<gene>
    <name evidence="3" type="ORF">PSON_ATCC_30995.1.T0490191</name>
</gene>
<dbReference type="PANTHER" id="PTHR10157:SF23">
    <property type="entry name" value="MOXD1 HOMOLOG 1"/>
    <property type="match status" value="1"/>
</dbReference>
<dbReference type="InterPro" id="IPR005018">
    <property type="entry name" value="DOMON_domain"/>
</dbReference>
<dbReference type="GO" id="GO:0006589">
    <property type="term" value="P:octopamine biosynthetic process"/>
    <property type="evidence" value="ECO:0007669"/>
    <property type="project" value="TreeGrafter"/>
</dbReference>
<dbReference type="OrthoDB" id="310734at2759"/>
<dbReference type="GO" id="GO:0030667">
    <property type="term" value="C:secretory granule membrane"/>
    <property type="evidence" value="ECO:0007669"/>
    <property type="project" value="TreeGrafter"/>
</dbReference>
<dbReference type="InterPro" id="IPR000945">
    <property type="entry name" value="DBH-like"/>
</dbReference>
<keyword evidence="4" id="KW-1185">Reference proteome</keyword>
<dbReference type="GO" id="GO:0005507">
    <property type="term" value="F:copper ion binding"/>
    <property type="evidence" value="ECO:0007669"/>
    <property type="project" value="TreeGrafter"/>
</dbReference>
<evidence type="ECO:0000313" key="3">
    <source>
        <dbReference type="EMBL" id="CAD8086097.1"/>
    </source>
</evidence>
<dbReference type="AlphaFoldDB" id="A0A8S1MYW7"/>
<dbReference type="GO" id="GO:0042420">
    <property type="term" value="P:dopamine catabolic process"/>
    <property type="evidence" value="ECO:0007669"/>
    <property type="project" value="TreeGrafter"/>
</dbReference>
<dbReference type="PROSITE" id="PS50836">
    <property type="entry name" value="DOMON"/>
    <property type="match status" value="1"/>
</dbReference>
<dbReference type="EMBL" id="CAJJDN010000049">
    <property type="protein sequence ID" value="CAD8086097.1"/>
    <property type="molecule type" value="Genomic_DNA"/>
</dbReference>
<dbReference type="Proteomes" id="UP000692954">
    <property type="component" value="Unassembled WGS sequence"/>
</dbReference>
<sequence>MTQITNKILTLSLILVYASAQTQLNVSKENQVEKYLITSTEQLVVIGFQGQQEVRDYIFCRLKECTCEDMVSKGPRSHPKVNQYQQTGNVECINEQTITFERIENGYIPYVWNNKPQEEESRSYQPQKRITQQNTVVYSDSDMTASMTVGSSLVLKWKFNTDDTIEMCVILNKKAWVGIGFGKGMKGVDMFAINIIDGAAELLDLYSTQDATPPTDATNDITLVSSSVTDSAVKARIKRKLNTGDSKDAILTKGSKYTWSFASSSSLVMEDHKSNVQEFEITLNESGAQQTSHAYLISLILGFILQSLII</sequence>
<protein>
    <recommendedName>
        <fullName evidence="2">DOMON domain-containing protein</fullName>
    </recommendedName>
</protein>
<dbReference type="GO" id="GO:0042421">
    <property type="term" value="P:norepinephrine biosynthetic process"/>
    <property type="evidence" value="ECO:0007669"/>
    <property type="project" value="TreeGrafter"/>
</dbReference>
<dbReference type="GO" id="GO:0004500">
    <property type="term" value="F:dopamine beta-monooxygenase activity"/>
    <property type="evidence" value="ECO:0007669"/>
    <property type="project" value="InterPro"/>
</dbReference>
<dbReference type="Pfam" id="PF03351">
    <property type="entry name" value="DOMON"/>
    <property type="match status" value="1"/>
</dbReference>
<organism evidence="3 4">
    <name type="scientific">Paramecium sonneborni</name>
    <dbReference type="NCBI Taxonomy" id="65129"/>
    <lineage>
        <taxon>Eukaryota</taxon>
        <taxon>Sar</taxon>
        <taxon>Alveolata</taxon>
        <taxon>Ciliophora</taxon>
        <taxon>Intramacronucleata</taxon>
        <taxon>Oligohymenophorea</taxon>
        <taxon>Peniculida</taxon>
        <taxon>Parameciidae</taxon>
        <taxon>Paramecium</taxon>
    </lineage>
</organism>
<evidence type="ECO:0000256" key="1">
    <source>
        <dbReference type="SAM" id="SignalP"/>
    </source>
</evidence>
<keyword evidence="1" id="KW-0732">Signal</keyword>
<dbReference type="PANTHER" id="PTHR10157">
    <property type="entry name" value="DOPAMINE BETA HYDROXYLASE RELATED"/>
    <property type="match status" value="1"/>
</dbReference>
<dbReference type="SMART" id="SM00664">
    <property type="entry name" value="DoH"/>
    <property type="match status" value="1"/>
</dbReference>
<dbReference type="InterPro" id="IPR045266">
    <property type="entry name" value="DOH_DOMON"/>
</dbReference>